<name>A0AAE4CT24_9ACTN</name>
<organism evidence="4 5">
    <name type="scientific">Catenuloplanes niger</name>
    <dbReference type="NCBI Taxonomy" id="587534"/>
    <lineage>
        <taxon>Bacteria</taxon>
        <taxon>Bacillati</taxon>
        <taxon>Actinomycetota</taxon>
        <taxon>Actinomycetes</taxon>
        <taxon>Micromonosporales</taxon>
        <taxon>Micromonosporaceae</taxon>
        <taxon>Catenuloplanes</taxon>
    </lineage>
</organism>
<evidence type="ECO:0000256" key="2">
    <source>
        <dbReference type="SAM" id="MobiDB-lite"/>
    </source>
</evidence>
<dbReference type="PROSITE" id="PS51762">
    <property type="entry name" value="GH16_2"/>
    <property type="match status" value="1"/>
</dbReference>
<evidence type="ECO:0000256" key="1">
    <source>
        <dbReference type="ARBA" id="ARBA00006865"/>
    </source>
</evidence>
<dbReference type="InterPro" id="IPR013320">
    <property type="entry name" value="ConA-like_dom_sf"/>
</dbReference>
<dbReference type="InterPro" id="IPR035992">
    <property type="entry name" value="Ricin_B-like_lectins"/>
</dbReference>
<accession>A0AAE4CT24</accession>
<dbReference type="SUPFAM" id="SSF50370">
    <property type="entry name" value="Ricin B-like lectins"/>
    <property type="match status" value="1"/>
</dbReference>
<dbReference type="InterPro" id="IPR000757">
    <property type="entry name" value="Beta-glucanase-like"/>
</dbReference>
<dbReference type="Pfam" id="PF00652">
    <property type="entry name" value="Ricin_B_lectin"/>
    <property type="match status" value="1"/>
</dbReference>
<feature type="region of interest" description="Disordered" evidence="2">
    <location>
        <begin position="275"/>
        <end position="336"/>
    </location>
</feature>
<dbReference type="Pfam" id="PF00722">
    <property type="entry name" value="Glyco_hydro_16"/>
    <property type="match status" value="1"/>
</dbReference>
<feature type="compositionally biased region" description="Low complexity" evidence="2">
    <location>
        <begin position="311"/>
        <end position="325"/>
    </location>
</feature>
<dbReference type="SMART" id="SM00458">
    <property type="entry name" value="RICIN"/>
    <property type="match status" value="1"/>
</dbReference>
<evidence type="ECO:0000259" key="3">
    <source>
        <dbReference type="PROSITE" id="PS51762"/>
    </source>
</evidence>
<evidence type="ECO:0000313" key="5">
    <source>
        <dbReference type="Proteomes" id="UP001183629"/>
    </source>
</evidence>
<dbReference type="EMBL" id="JAVDYC010000001">
    <property type="protein sequence ID" value="MDR7320309.1"/>
    <property type="molecule type" value="Genomic_DNA"/>
</dbReference>
<keyword evidence="5" id="KW-1185">Reference proteome</keyword>
<dbReference type="PANTHER" id="PTHR10963">
    <property type="entry name" value="GLYCOSYL HYDROLASE-RELATED"/>
    <property type="match status" value="1"/>
</dbReference>
<reference evidence="4 5" key="1">
    <citation type="submission" date="2023-07" db="EMBL/GenBank/DDBJ databases">
        <title>Sequencing the genomes of 1000 actinobacteria strains.</title>
        <authorList>
            <person name="Klenk H.-P."/>
        </authorList>
    </citation>
    <scope>NUCLEOTIDE SEQUENCE [LARGE SCALE GENOMIC DNA]</scope>
    <source>
        <strain evidence="4 5">DSM 44711</strain>
    </source>
</reference>
<dbReference type="InterPro" id="IPR000772">
    <property type="entry name" value="Ricin_B_lectin"/>
</dbReference>
<dbReference type="Gene3D" id="2.80.10.50">
    <property type="match status" value="1"/>
</dbReference>
<dbReference type="RefSeq" id="WP_310408762.1">
    <property type="nucleotide sequence ID" value="NZ_JAVDYC010000001.1"/>
</dbReference>
<dbReference type="Proteomes" id="UP001183629">
    <property type="component" value="Unassembled WGS sequence"/>
</dbReference>
<proteinExistence type="inferred from homology"/>
<feature type="domain" description="GH16" evidence="3">
    <location>
        <begin position="35"/>
        <end position="279"/>
    </location>
</feature>
<comment type="similarity">
    <text evidence="1">Belongs to the glycosyl hydrolase 16 family.</text>
</comment>
<dbReference type="PANTHER" id="PTHR10963:SF55">
    <property type="entry name" value="GLYCOSIDE HYDROLASE FAMILY 16 PROTEIN"/>
    <property type="match status" value="1"/>
</dbReference>
<dbReference type="GO" id="GO:0005975">
    <property type="term" value="P:carbohydrate metabolic process"/>
    <property type="evidence" value="ECO:0007669"/>
    <property type="project" value="InterPro"/>
</dbReference>
<sequence>MDRIRINGRLGRSLTALVVIGAGLGVGFHLAGGEPGASAASTLVWSDEFDGAAGTGPDAAKWKHDTGGHGWGNDELQNYTDSTRNAALDGDGNLVITARRESSGGREYSSARLLTAGTFSRAYGRFEARIKLPAGQGIWPAFWMLGDGPSGWPDRGEIDIMENVGKDPNRVHGTIHGPGYSGGGASGGSVLHDAPLADAFHTYAIDWSPDLIVWYLDGVEFSRKTPADVGGNRWVFDRPFFMILNVAVGGRWPGSPDGSTRFPQTMVVDYVRVHESGGDDGDAADPPAEESPTASPENPGTSPSPDPSPSPDTSDAPDNPDTPDTPGNPAPPAAQGVALTGMQSGRCVDVPGGQSRDGLPLQIWDCLRTDAQRWTFTADGTVTALGKCLDVAGGNPANGTTIQLAHCNGTGWQQFVLTDAGDLVNRAANRCVDVRDLHTTAGTKLQLWDCAGTPNQKWVVR</sequence>
<dbReference type="InterPro" id="IPR050546">
    <property type="entry name" value="Glycosyl_Hydrlase_16"/>
</dbReference>
<gene>
    <name evidence="4" type="ORF">J2S44_000559</name>
</gene>
<dbReference type="AlphaFoldDB" id="A0AAE4CT24"/>
<dbReference type="CDD" id="cd08023">
    <property type="entry name" value="GH16_laminarinase_like"/>
    <property type="match status" value="1"/>
</dbReference>
<dbReference type="GO" id="GO:0004553">
    <property type="term" value="F:hydrolase activity, hydrolyzing O-glycosyl compounds"/>
    <property type="evidence" value="ECO:0007669"/>
    <property type="project" value="InterPro"/>
</dbReference>
<comment type="caution">
    <text evidence="4">The sequence shown here is derived from an EMBL/GenBank/DDBJ whole genome shotgun (WGS) entry which is preliminary data.</text>
</comment>
<protein>
    <submittedName>
        <fullName evidence="4">Beta-glucanase (GH16 family)</fullName>
    </submittedName>
</protein>
<dbReference type="Gene3D" id="2.60.120.200">
    <property type="match status" value="1"/>
</dbReference>
<dbReference type="SUPFAM" id="SSF49899">
    <property type="entry name" value="Concanavalin A-like lectins/glucanases"/>
    <property type="match status" value="1"/>
</dbReference>
<feature type="compositionally biased region" description="Low complexity" evidence="2">
    <location>
        <begin position="284"/>
        <end position="301"/>
    </location>
</feature>
<evidence type="ECO:0000313" key="4">
    <source>
        <dbReference type="EMBL" id="MDR7320309.1"/>
    </source>
</evidence>
<dbReference type="PROSITE" id="PS50231">
    <property type="entry name" value="RICIN_B_LECTIN"/>
    <property type="match status" value="1"/>
</dbReference>